<keyword evidence="2" id="KW-0732">Signal</keyword>
<feature type="compositionally biased region" description="Basic and acidic residues" evidence="1">
    <location>
        <begin position="104"/>
        <end position="116"/>
    </location>
</feature>
<evidence type="ECO:0000313" key="3">
    <source>
        <dbReference type="EMBL" id="AMU96061.1"/>
    </source>
</evidence>
<feature type="region of interest" description="Disordered" evidence="1">
    <location>
        <begin position="104"/>
        <end position="131"/>
    </location>
</feature>
<feature type="signal peptide" evidence="2">
    <location>
        <begin position="1"/>
        <end position="28"/>
    </location>
</feature>
<dbReference type="RefSeq" id="WP_062902475.1">
    <property type="nucleotide sequence ID" value="NZ_CP013342.1"/>
</dbReference>
<protein>
    <recommendedName>
        <fullName evidence="5">DUF1318 domain-containing protein</fullName>
    </recommendedName>
</protein>
<evidence type="ECO:0000313" key="4">
    <source>
        <dbReference type="Proteomes" id="UP000076234"/>
    </source>
</evidence>
<reference evidence="3 4" key="2">
    <citation type="journal article" date="2016" name="Genome Announc.">
        <title>Complete Genome Sequence of Sphingopyxis terrae Strain 203-1 (NBRC 111660), a Polyethylene Glycol Degrader.</title>
        <authorList>
            <person name="Ohtsubo Y."/>
            <person name="Nonoyama S."/>
            <person name="Nagata Y."/>
            <person name="Numata M."/>
            <person name="Tsuchikane K."/>
            <person name="Hosoyama A."/>
            <person name="Yamazoe A."/>
            <person name="Tsuda M."/>
            <person name="Fujita N."/>
            <person name="Kawai F."/>
        </authorList>
    </citation>
    <scope>NUCLEOTIDE SEQUENCE [LARGE SCALE GENOMIC DNA]</scope>
    <source>
        <strain evidence="3 4">203-1</strain>
    </source>
</reference>
<evidence type="ECO:0000256" key="1">
    <source>
        <dbReference type="SAM" id="MobiDB-lite"/>
    </source>
</evidence>
<dbReference type="Pfam" id="PF07027">
    <property type="entry name" value="DUF1318"/>
    <property type="match status" value="1"/>
</dbReference>
<dbReference type="InterPro" id="IPR008309">
    <property type="entry name" value="YdbL"/>
</dbReference>
<dbReference type="EMBL" id="CP013342">
    <property type="protein sequence ID" value="AMU96061.1"/>
    <property type="molecule type" value="Genomic_DNA"/>
</dbReference>
<name>A0A142W223_9SPHN</name>
<gene>
    <name evidence="3" type="ORF">AOA14_15750</name>
</gene>
<evidence type="ECO:0008006" key="5">
    <source>
        <dbReference type="Google" id="ProtNLM"/>
    </source>
</evidence>
<sequence>MMKQMFKPAIAALAAAGAVAALVTPALAQRDPAYENARAAGLIGEQPDGYLGFVTTPTDAVRKLVSDINIKRKDAYTRNAPAGSTIEQFAFVTGCNLILKTAPGEKYRTPDGKWLTRDSSPPVRDPRCAAN</sequence>
<accession>A0A142W223</accession>
<feature type="chain" id="PRO_5007502660" description="DUF1318 domain-containing protein" evidence="2">
    <location>
        <begin position="29"/>
        <end position="131"/>
    </location>
</feature>
<evidence type="ECO:0000256" key="2">
    <source>
        <dbReference type="SAM" id="SignalP"/>
    </source>
</evidence>
<dbReference type="AlphaFoldDB" id="A0A142W223"/>
<dbReference type="KEGG" id="ster:AOA14_15750"/>
<proteinExistence type="predicted"/>
<dbReference type="STRING" id="1219058.AOA14_15750"/>
<organism evidence="3 4">
    <name type="scientific">Sphingopyxis terrae subsp. terrae NBRC 15098</name>
    <dbReference type="NCBI Taxonomy" id="1219058"/>
    <lineage>
        <taxon>Bacteria</taxon>
        <taxon>Pseudomonadati</taxon>
        <taxon>Pseudomonadota</taxon>
        <taxon>Alphaproteobacteria</taxon>
        <taxon>Sphingomonadales</taxon>
        <taxon>Sphingomonadaceae</taxon>
        <taxon>Sphingopyxis</taxon>
    </lineage>
</organism>
<reference evidence="4" key="1">
    <citation type="submission" date="2015-11" db="EMBL/GenBank/DDBJ databases">
        <title>Complete genome sequence of a polyethylene glycol-degrading strain Sphingopyxis terrae strain 203-1 (NBRC 15098).</title>
        <authorList>
            <person name="Yoshiyuki O."/>
            <person name="Shouta N."/>
            <person name="Nagata Y."/>
            <person name="Numata M."/>
            <person name="Tsuchikane K."/>
            <person name="Hosoyama A."/>
            <person name="Yamazoe A."/>
            <person name="Tsuda M."/>
            <person name="Fujita N."/>
            <person name="Kawai F."/>
        </authorList>
    </citation>
    <scope>NUCLEOTIDE SEQUENCE [LARGE SCALE GENOMIC DNA]</scope>
    <source>
        <strain evidence="4">203-1</strain>
    </source>
</reference>
<dbReference type="Proteomes" id="UP000076234">
    <property type="component" value="Chromosome"/>
</dbReference>